<protein>
    <submittedName>
        <fullName evidence="2">Uncharacterized protein</fullName>
    </submittedName>
</protein>
<dbReference type="EMBL" id="ML182671">
    <property type="protein sequence ID" value="THU75206.1"/>
    <property type="molecule type" value="Genomic_DNA"/>
</dbReference>
<name>A0A4S8KIE6_DENBC</name>
<feature type="signal peptide" evidence="1">
    <location>
        <begin position="1"/>
        <end position="26"/>
    </location>
</feature>
<evidence type="ECO:0000313" key="3">
    <source>
        <dbReference type="Proteomes" id="UP000297245"/>
    </source>
</evidence>
<keyword evidence="1" id="KW-0732">Signal</keyword>
<dbReference type="Proteomes" id="UP000297245">
    <property type="component" value="Unassembled WGS sequence"/>
</dbReference>
<evidence type="ECO:0000256" key="1">
    <source>
        <dbReference type="SAM" id="SignalP"/>
    </source>
</evidence>
<organism evidence="2 3">
    <name type="scientific">Dendrothele bispora (strain CBS 962.96)</name>
    <dbReference type="NCBI Taxonomy" id="1314807"/>
    <lineage>
        <taxon>Eukaryota</taxon>
        <taxon>Fungi</taxon>
        <taxon>Dikarya</taxon>
        <taxon>Basidiomycota</taxon>
        <taxon>Agaricomycotina</taxon>
        <taxon>Agaricomycetes</taxon>
        <taxon>Agaricomycetidae</taxon>
        <taxon>Agaricales</taxon>
        <taxon>Agaricales incertae sedis</taxon>
        <taxon>Dendrothele</taxon>
    </lineage>
</organism>
<evidence type="ECO:0000313" key="2">
    <source>
        <dbReference type="EMBL" id="THU75206.1"/>
    </source>
</evidence>
<dbReference type="AlphaFoldDB" id="A0A4S8KIE6"/>
<proteinExistence type="predicted"/>
<reference evidence="2 3" key="1">
    <citation type="journal article" date="2019" name="Nat. Ecol. Evol.">
        <title>Megaphylogeny resolves global patterns of mushroom evolution.</title>
        <authorList>
            <person name="Varga T."/>
            <person name="Krizsan K."/>
            <person name="Foldi C."/>
            <person name="Dima B."/>
            <person name="Sanchez-Garcia M."/>
            <person name="Sanchez-Ramirez S."/>
            <person name="Szollosi G.J."/>
            <person name="Szarkandi J.G."/>
            <person name="Papp V."/>
            <person name="Albert L."/>
            <person name="Andreopoulos W."/>
            <person name="Angelini C."/>
            <person name="Antonin V."/>
            <person name="Barry K.W."/>
            <person name="Bougher N.L."/>
            <person name="Buchanan P."/>
            <person name="Buyck B."/>
            <person name="Bense V."/>
            <person name="Catcheside P."/>
            <person name="Chovatia M."/>
            <person name="Cooper J."/>
            <person name="Damon W."/>
            <person name="Desjardin D."/>
            <person name="Finy P."/>
            <person name="Geml J."/>
            <person name="Haridas S."/>
            <person name="Hughes K."/>
            <person name="Justo A."/>
            <person name="Karasinski D."/>
            <person name="Kautmanova I."/>
            <person name="Kiss B."/>
            <person name="Kocsube S."/>
            <person name="Kotiranta H."/>
            <person name="LaButti K.M."/>
            <person name="Lechner B.E."/>
            <person name="Liimatainen K."/>
            <person name="Lipzen A."/>
            <person name="Lukacs Z."/>
            <person name="Mihaltcheva S."/>
            <person name="Morgado L.N."/>
            <person name="Niskanen T."/>
            <person name="Noordeloos M.E."/>
            <person name="Ohm R.A."/>
            <person name="Ortiz-Santana B."/>
            <person name="Ovrebo C."/>
            <person name="Racz N."/>
            <person name="Riley R."/>
            <person name="Savchenko A."/>
            <person name="Shiryaev A."/>
            <person name="Soop K."/>
            <person name="Spirin V."/>
            <person name="Szebenyi C."/>
            <person name="Tomsovsky M."/>
            <person name="Tulloss R.E."/>
            <person name="Uehling J."/>
            <person name="Grigoriev I.V."/>
            <person name="Vagvolgyi C."/>
            <person name="Papp T."/>
            <person name="Martin F.M."/>
            <person name="Miettinen O."/>
            <person name="Hibbett D.S."/>
            <person name="Nagy L.G."/>
        </authorList>
    </citation>
    <scope>NUCLEOTIDE SEQUENCE [LARGE SCALE GENOMIC DNA]</scope>
    <source>
        <strain evidence="2 3">CBS 962.96</strain>
    </source>
</reference>
<gene>
    <name evidence="2" type="ORF">K435DRAFT_881372</name>
</gene>
<sequence length="52" mass="5635">MTFIWATRIFTLGVLLLLSLVHQASAICAGGFDFGISEEIPGQQGALNQERI</sequence>
<keyword evidence="3" id="KW-1185">Reference proteome</keyword>
<accession>A0A4S8KIE6</accession>
<feature type="chain" id="PRO_5020560377" evidence="1">
    <location>
        <begin position="27"/>
        <end position="52"/>
    </location>
</feature>